<keyword evidence="3" id="KW-1185">Reference proteome</keyword>
<comment type="caution">
    <text evidence="2">The sequence shown here is derived from an EMBL/GenBank/DDBJ whole genome shotgun (WGS) entry which is preliminary data.</text>
</comment>
<feature type="region of interest" description="Disordered" evidence="1">
    <location>
        <begin position="104"/>
        <end position="124"/>
    </location>
</feature>
<evidence type="ECO:0000256" key="1">
    <source>
        <dbReference type="SAM" id="MobiDB-lite"/>
    </source>
</evidence>
<gene>
    <name evidence="2" type="ORF">TIFTF001_046958</name>
</gene>
<proteinExistence type="predicted"/>
<feature type="non-terminal residue" evidence="2">
    <location>
        <position position="124"/>
    </location>
</feature>
<protein>
    <submittedName>
        <fullName evidence="2">Uncharacterized protein</fullName>
    </submittedName>
</protein>
<dbReference type="Proteomes" id="UP001187192">
    <property type="component" value="Unassembled WGS sequence"/>
</dbReference>
<organism evidence="2 3">
    <name type="scientific">Ficus carica</name>
    <name type="common">Common fig</name>
    <dbReference type="NCBI Taxonomy" id="3494"/>
    <lineage>
        <taxon>Eukaryota</taxon>
        <taxon>Viridiplantae</taxon>
        <taxon>Streptophyta</taxon>
        <taxon>Embryophyta</taxon>
        <taxon>Tracheophyta</taxon>
        <taxon>Spermatophyta</taxon>
        <taxon>Magnoliopsida</taxon>
        <taxon>eudicotyledons</taxon>
        <taxon>Gunneridae</taxon>
        <taxon>Pentapetalae</taxon>
        <taxon>rosids</taxon>
        <taxon>fabids</taxon>
        <taxon>Rosales</taxon>
        <taxon>Moraceae</taxon>
        <taxon>Ficeae</taxon>
        <taxon>Ficus</taxon>
    </lineage>
</organism>
<sequence length="124" mass="13791">MVPGKDSPSTSPSSGQSWRAGEERLYLVSSRVSKINRERANFLLRPIVKGLLLDARTEKEPSPLSLAAGCQDVLVPRKSSPDELDRETWNRVYLEAHLANLMEEASQSQNFPISRGKRGEAKQA</sequence>
<evidence type="ECO:0000313" key="2">
    <source>
        <dbReference type="EMBL" id="GMN19478.1"/>
    </source>
</evidence>
<dbReference type="EMBL" id="BTGU01005055">
    <property type="protein sequence ID" value="GMN19478.1"/>
    <property type="molecule type" value="Genomic_DNA"/>
</dbReference>
<feature type="region of interest" description="Disordered" evidence="1">
    <location>
        <begin position="1"/>
        <end position="20"/>
    </location>
</feature>
<evidence type="ECO:0000313" key="3">
    <source>
        <dbReference type="Proteomes" id="UP001187192"/>
    </source>
</evidence>
<name>A0AA88CH75_FICCA</name>
<feature type="compositionally biased region" description="Low complexity" evidence="1">
    <location>
        <begin position="7"/>
        <end position="17"/>
    </location>
</feature>
<dbReference type="AlphaFoldDB" id="A0AA88CH75"/>
<reference evidence="2" key="1">
    <citation type="submission" date="2023-07" db="EMBL/GenBank/DDBJ databases">
        <title>draft genome sequence of fig (Ficus carica).</title>
        <authorList>
            <person name="Takahashi T."/>
            <person name="Nishimura K."/>
        </authorList>
    </citation>
    <scope>NUCLEOTIDE SEQUENCE</scope>
</reference>
<accession>A0AA88CH75</accession>